<evidence type="ECO:0000313" key="3">
    <source>
        <dbReference type="EMBL" id="VFQ73070.1"/>
    </source>
</evidence>
<accession>A0A484L9R5</accession>
<dbReference type="Proteomes" id="UP000595140">
    <property type="component" value="Unassembled WGS sequence"/>
</dbReference>
<dbReference type="InterPro" id="IPR050662">
    <property type="entry name" value="Sec-metab_biosynth-thioest"/>
</dbReference>
<dbReference type="OrthoDB" id="17458at2759"/>
<keyword evidence="1" id="KW-0472">Membrane</keyword>
<dbReference type="GO" id="GO:0009536">
    <property type="term" value="C:plastid"/>
    <property type="evidence" value="ECO:0007669"/>
    <property type="project" value="TreeGrafter"/>
</dbReference>
<dbReference type="AlphaFoldDB" id="A0A484L9R5"/>
<dbReference type="Pfam" id="PF17778">
    <property type="entry name" value="WHD_BLACT"/>
    <property type="match status" value="1"/>
</dbReference>
<reference evidence="3 4" key="1">
    <citation type="submission" date="2018-04" db="EMBL/GenBank/DDBJ databases">
        <authorList>
            <person name="Vogel A."/>
        </authorList>
    </citation>
    <scope>NUCLEOTIDE SEQUENCE [LARGE SCALE GENOMIC DNA]</scope>
</reference>
<keyword evidence="4" id="KW-1185">Reference proteome</keyword>
<dbReference type="SMART" id="SM00849">
    <property type="entry name" value="Lactamase_B"/>
    <property type="match status" value="1"/>
</dbReference>
<keyword evidence="1" id="KW-1133">Transmembrane helix</keyword>
<name>A0A484L9R5_9ASTE</name>
<dbReference type="CDD" id="cd06262">
    <property type="entry name" value="metallo-hydrolase-like_MBL-fold"/>
    <property type="match status" value="1"/>
</dbReference>
<dbReference type="InterPro" id="IPR041516">
    <property type="entry name" value="LACTB2_WH"/>
</dbReference>
<dbReference type="InterPro" id="IPR036388">
    <property type="entry name" value="WH-like_DNA-bd_sf"/>
</dbReference>
<protein>
    <recommendedName>
        <fullName evidence="2">Metallo-beta-lactamase domain-containing protein</fullName>
    </recommendedName>
</protein>
<sequence length="526" mass="58705">MATHTLVAIIKNPVNEAEFLLVKQTPPPKFNDPEYDSFADSDLWDLPYAHLLPLTPTSAAEVPFHVNRCESDSFDFSKFDLNSALIQVLGELGFVGPTKVEWRFHKCVEEPGFGPGLPTEIVYIIGILGCRNENLNELSKWMNIERCRSMLMEVKPDEDRIGQFVTMGLLNSSTESGNCKFSQTLNFQEYLPGFTLVPMGSRTSKPFRTTNLIVLVPGKNIDGCSDDSFAAHGEALIVDPGCKSALYDELKEIVSALPRKLVVFVTHHHHDHVDGLSVVQKCNPDASLLAHENTMHRIEKGDWSLGYVSVSGSEEICIGGERLKIVSAPGHTDGHLALLHVSSNTLIVGDHCVGQGSSVLDITSGGHMGDYFQTTYKFLKLSPHALIPMHGRVNMWPKHMLCGYLRNRRKRESTILKAMENGARTLFDIVAHTYADVDPGFWIHASSNVRLHVDHLAEQDKLPYDFSIHKFKKSFGLHFLLRLLWTYICSTLPIKLQRMRSAFLYGALVAAVACLVVLLSKTKWHG</sequence>
<dbReference type="InterPro" id="IPR001279">
    <property type="entry name" value="Metallo-B-lactamas"/>
</dbReference>
<gene>
    <name evidence="3" type="ORF">CCAM_LOCUS14846</name>
</gene>
<dbReference type="Gene3D" id="1.10.10.10">
    <property type="entry name" value="Winged helix-like DNA-binding domain superfamily/Winged helix DNA-binding domain"/>
    <property type="match status" value="1"/>
</dbReference>
<proteinExistence type="predicted"/>
<dbReference type="Gene3D" id="3.60.15.10">
    <property type="entry name" value="Ribonuclease Z/Hydroxyacylglutathione hydrolase-like"/>
    <property type="match status" value="1"/>
</dbReference>
<evidence type="ECO:0000313" key="4">
    <source>
        <dbReference type="Proteomes" id="UP000595140"/>
    </source>
</evidence>
<keyword evidence="1" id="KW-0812">Transmembrane</keyword>
<dbReference type="SUPFAM" id="SSF56281">
    <property type="entry name" value="Metallo-hydrolase/oxidoreductase"/>
    <property type="match status" value="1"/>
</dbReference>
<dbReference type="Pfam" id="PF00753">
    <property type="entry name" value="Lactamase_B"/>
    <property type="match status" value="1"/>
</dbReference>
<evidence type="ECO:0000259" key="2">
    <source>
        <dbReference type="SMART" id="SM00849"/>
    </source>
</evidence>
<organism evidence="3 4">
    <name type="scientific">Cuscuta campestris</name>
    <dbReference type="NCBI Taxonomy" id="132261"/>
    <lineage>
        <taxon>Eukaryota</taxon>
        <taxon>Viridiplantae</taxon>
        <taxon>Streptophyta</taxon>
        <taxon>Embryophyta</taxon>
        <taxon>Tracheophyta</taxon>
        <taxon>Spermatophyta</taxon>
        <taxon>Magnoliopsida</taxon>
        <taxon>eudicotyledons</taxon>
        <taxon>Gunneridae</taxon>
        <taxon>Pentapetalae</taxon>
        <taxon>asterids</taxon>
        <taxon>lamiids</taxon>
        <taxon>Solanales</taxon>
        <taxon>Convolvulaceae</taxon>
        <taxon>Cuscuteae</taxon>
        <taxon>Cuscuta</taxon>
        <taxon>Cuscuta subgen. Grammica</taxon>
        <taxon>Cuscuta sect. Cleistogrammica</taxon>
    </lineage>
</organism>
<dbReference type="PANTHER" id="PTHR23131">
    <property type="entry name" value="ENDORIBONUCLEASE LACTB2"/>
    <property type="match status" value="1"/>
</dbReference>
<dbReference type="InterPro" id="IPR036866">
    <property type="entry name" value="RibonucZ/Hydroxyglut_hydro"/>
</dbReference>
<feature type="domain" description="Metallo-beta-lactamase" evidence="2">
    <location>
        <begin position="225"/>
        <end position="390"/>
    </location>
</feature>
<evidence type="ECO:0000256" key="1">
    <source>
        <dbReference type="SAM" id="Phobius"/>
    </source>
</evidence>
<dbReference type="PANTHER" id="PTHR23131:SF0">
    <property type="entry name" value="ENDORIBONUCLEASE LACTB2"/>
    <property type="match status" value="1"/>
</dbReference>
<dbReference type="FunFam" id="3.60.15.10:FF:000032">
    <property type="entry name" value="Metallo-hydrolase/oxidoreductase superfamily protein"/>
    <property type="match status" value="1"/>
</dbReference>
<dbReference type="EMBL" id="OOIL02001139">
    <property type="protein sequence ID" value="VFQ73070.1"/>
    <property type="molecule type" value="Genomic_DNA"/>
</dbReference>
<dbReference type="FunFam" id="1.10.10.10:FF:000534">
    <property type="entry name" value="Metallo-hydrolase/oxidoreductase superfamily protein"/>
    <property type="match status" value="1"/>
</dbReference>
<feature type="transmembrane region" description="Helical" evidence="1">
    <location>
        <begin position="502"/>
        <end position="520"/>
    </location>
</feature>